<evidence type="ECO:0008006" key="5">
    <source>
        <dbReference type="Google" id="ProtNLM"/>
    </source>
</evidence>
<reference evidence="3" key="1">
    <citation type="submission" date="2023-06" db="EMBL/GenBank/DDBJ databases">
        <title>Genome-scale phylogeny and comparative genomics of the fungal order Sordariales.</title>
        <authorList>
            <consortium name="Lawrence Berkeley National Laboratory"/>
            <person name="Hensen N."/>
            <person name="Bonometti L."/>
            <person name="Westerberg I."/>
            <person name="Brannstrom I.O."/>
            <person name="Guillou S."/>
            <person name="Cros-Aarteil S."/>
            <person name="Calhoun S."/>
            <person name="Haridas S."/>
            <person name="Kuo A."/>
            <person name="Mondo S."/>
            <person name="Pangilinan J."/>
            <person name="Riley R."/>
            <person name="Labutti K."/>
            <person name="Andreopoulos B."/>
            <person name="Lipzen A."/>
            <person name="Chen C."/>
            <person name="Yanf M."/>
            <person name="Daum C."/>
            <person name="Ng V."/>
            <person name="Clum A."/>
            <person name="Steindorff A."/>
            <person name="Ohm R."/>
            <person name="Martin F."/>
            <person name="Silar P."/>
            <person name="Natvig D."/>
            <person name="Lalanne C."/>
            <person name="Gautier V."/>
            <person name="Ament-Velasquez S.L."/>
            <person name="Kruys A."/>
            <person name="Hutchinson M.I."/>
            <person name="Powell A.J."/>
            <person name="Barry K."/>
            <person name="Miller A.N."/>
            <person name="Grigoriev I.V."/>
            <person name="Debuchy R."/>
            <person name="Gladieux P."/>
            <person name="Thoren M.H."/>
            <person name="Johannesson H."/>
        </authorList>
    </citation>
    <scope>NUCLEOTIDE SEQUENCE</scope>
    <source>
        <strain evidence="3">CBS 307.81</strain>
    </source>
</reference>
<dbReference type="AlphaFoldDB" id="A0AA39Z5P2"/>
<organism evidence="3 4">
    <name type="scientific">Cercophora samala</name>
    <dbReference type="NCBI Taxonomy" id="330535"/>
    <lineage>
        <taxon>Eukaryota</taxon>
        <taxon>Fungi</taxon>
        <taxon>Dikarya</taxon>
        <taxon>Ascomycota</taxon>
        <taxon>Pezizomycotina</taxon>
        <taxon>Sordariomycetes</taxon>
        <taxon>Sordariomycetidae</taxon>
        <taxon>Sordariales</taxon>
        <taxon>Lasiosphaeriaceae</taxon>
        <taxon>Cercophora</taxon>
    </lineage>
</organism>
<accession>A0AA39Z5P2</accession>
<dbReference type="Proteomes" id="UP001174997">
    <property type="component" value="Unassembled WGS sequence"/>
</dbReference>
<keyword evidence="2" id="KW-1133">Transmembrane helix</keyword>
<feature type="transmembrane region" description="Helical" evidence="2">
    <location>
        <begin position="203"/>
        <end position="228"/>
    </location>
</feature>
<comment type="caution">
    <text evidence="3">The sequence shown here is derived from an EMBL/GenBank/DDBJ whole genome shotgun (WGS) entry which is preliminary data.</text>
</comment>
<feature type="transmembrane region" description="Helical" evidence="2">
    <location>
        <begin position="46"/>
        <end position="67"/>
    </location>
</feature>
<evidence type="ECO:0000256" key="1">
    <source>
        <dbReference type="SAM" id="MobiDB-lite"/>
    </source>
</evidence>
<feature type="transmembrane region" description="Helical" evidence="2">
    <location>
        <begin position="12"/>
        <end position="34"/>
    </location>
</feature>
<feature type="region of interest" description="Disordered" evidence="1">
    <location>
        <begin position="274"/>
        <end position="326"/>
    </location>
</feature>
<feature type="transmembrane region" description="Helical" evidence="2">
    <location>
        <begin position="406"/>
        <end position="427"/>
    </location>
</feature>
<feature type="compositionally biased region" description="Basic and acidic residues" evidence="1">
    <location>
        <begin position="280"/>
        <end position="290"/>
    </location>
</feature>
<feature type="transmembrane region" description="Helical" evidence="2">
    <location>
        <begin position="141"/>
        <end position="158"/>
    </location>
</feature>
<protein>
    <recommendedName>
        <fullName evidence="5">Wax synthase domain-containing protein</fullName>
    </recommendedName>
</protein>
<name>A0AA39Z5P2_9PEZI</name>
<keyword evidence="2" id="KW-0812">Transmembrane</keyword>
<gene>
    <name evidence="3" type="ORF">QBC41DRAFT_380163</name>
</gene>
<keyword evidence="4" id="KW-1185">Reference proteome</keyword>
<feature type="transmembrane region" description="Helical" evidence="2">
    <location>
        <begin position="338"/>
        <end position="356"/>
    </location>
</feature>
<evidence type="ECO:0000313" key="3">
    <source>
        <dbReference type="EMBL" id="KAK0664621.1"/>
    </source>
</evidence>
<keyword evidence="2" id="KW-0472">Membrane</keyword>
<sequence length="433" mass="49015">MASYPTPPAPDLIKFTTIFFPPFSFLLSTTFFTLAVRHQIPTPARWIYTFLHTLFSASTLAVLSYAPPFPFDWVLVPSALFLTLHTASVLIVERKIVLFDDTTPTTAGERRRELFWAWGNPRGLGRVDATTRTRTPRIKFALLRTAHAAVLLVTYHLLDLLTAHLFQHLEVDPLQDYSPDKQALSLSLTEKDLIVRGVVSVRWVWKVCLLLTALHNILAVFFVSVLGWDHPAEWPGLFGGIHEGYNLRRFWGVFWCKIHVRLFEGVMPFRTRTGGSLAKGGEENGGKQEERGDDGDDNDGGKQEEKEEEEEGGDVEKQRKGEQPPDRWQRFCHGSLRAWWIFVLSGLFHAGAVALLTGESHLVAQVAFFFSNYLLCFGEAALGWLLRVERWVPTEVGWSGKGVLAVGVRVLGYAWVLGVFFVLVPMWQYPLFN</sequence>
<feature type="transmembrane region" description="Helical" evidence="2">
    <location>
        <begin position="73"/>
        <end position="92"/>
    </location>
</feature>
<feature type="transmembrane region" description="Helical" evidence="2">
    <location>
        <begin position="362"/>
        <end position="386"/>
    </location>
</feature>
<dbReference type="EMBL" id="JAULSY010000117">
    <property type="protein sequence ID" value="KAK0664621.1"/>
    <property type="molecule type" value="Genomic_DNA"/>
</dbReference>
<evidence type="ECO:0000256" key="2">
    <source>
        <dbReference type="SAM" id="Phobius"/>
    </source>
</evidence>
<feature type="compositionally biased region" description="Basic and acidic residues" evidence="1">
    <location>
        <begin position="314"/>
        <end position="326"/>
    </location>
</feature>
<proteinExistence type="predicted"/>
<evidence type="ECO:0000313" key="4">
    <source>
        <dbReference type="Proteomes" id="UP001174997"/>
    </source>
</evidence>